<dbReference type="Gene3D" id="3.40.630.30">
    <property type="match status" value="1"/>
</dbReference>
<protein>
    <submittedName>
        <fullName evidence="2">GNAT superfamily N-acetyltransferase</fullName>
    </submittedName>
</protein>
<dbReference type="Pfam" id="PF00583">
    <property type="entry name" value="Acetyltransf_1"/>
    <property type="match status" value="1"/>
</dbReference>
<dbReference type="EMBL" id="JACJID010000001">
    <property type="protein sequence ID" value="MBA8922996.1"/>
    <property type="molecule type" value="Genomic_DNA"/>
</dbReference>
<dbReference type="CDD" id="cd04301">
    <property type="entry name" value="NAT_SF"/>
    <property type="match status" value="1"/>
</dbReference>
<sequence length="244" mass="26001">MRDLVTETIWAAAREQLTEGHTIGAETSVRWALTGVAYEGFNGVYDPDLTQPGLIARVMPPFVAAGLPMLWHCEQSTVDDRVRADFAAAGIEHYETEPGMVADLAPAEPVRGPVRIVTVGDSQMPTWARLLTGQQDGELVTGTARLRSARTSVTHLLGLLDGVPVSCGAVYLGPGAALVEHVVTAETARGRGAGTAVTRACLDVARAAGYRHAVLTASPDGAGIYTRLGFRTVCHVERFEWAPR</sequence>
<proteinExistence type="predicted"/>
<feature type="domain" description="N-acetyltransferase" evidence="1">
    <location>
        <begin position="114"/>
        <end position="244"/>
    </location>
</feature>
<organism evidence="2 3">
    <name type="scientific">Kutzneria viridogrisea</name>
    <dbReference type="NCBI Taxonomy" id="47990"/>
    <lineage>
        <taxon>Bacteria</taxon>
        <taxon>Bacillati</taxon>
        <taxon>Actinomycetota</taxon>
        <taxon>Actinomycetes</taxon>
        <taxon>Pseudonocardiales</taxon>
        <taxon>Pseudonocardiaceae</taxon>
        <taxon>Kutzneria</taxon>
    </lineage>
</organism>
<dbReference type="InterPro" id="IPR016181">
    <property type="entry name" value="Acyl_CoA_acyltransferase"/>
</dbReference>
<evidence type="ECO:0000313" key="3">
    <source>
        <dbReference type="Proteomes" id="UP000517916"/>
    </source>
</evidence>
<dbReference type="RefSeq" id="WP_318295798.1">
    <property type="nucleotide sequence ID" value="NZ_BAAABQ010000055.1"/>
</dbReference>
<evidence type="ECO:0000259" key="1">
    <source>
        <dbReference type="PROSITE" id="PS51186"/>
    </source>
</evidence>
<dbReference type="InterPro" id="IPR000182">
    <property type="entry name" value="GNAT_dom"/>
</dbReference>
<gene>
    <name evidence="2" type="ORF">BC739_000193</name>
</gene>
<keyword evidence="3" id="KW-1185">Reference proteome</keyword>
<reference evidence="2 3" key="1">
    <citation type="submission" date="2020-08" db="EMBL/GenBank/DDBJ databases">
        <title>Genomic Encyclopedia of Archaeal and Bacterial Type Strains, Phase II (KMG-II): from individual species to whole genera.</title>
        <authorList>
            <person name="Goeker M."/>
        </authorList>
    </citation>
    <scope>NUCLEOTIDE SEQUENCE [LARGE SCALE GENOMIC DNA]</scope>
    <source>
        <strain evidence="2 3">DSM 43850</strain>
    </source>
</reference>
<dbReference type="SUPFAM" id="SSF55729">
    <property type="entry name" value="Acyl-CoA N-acyltransferases (Nat)"/>
    <property type="match status" value="1"/>
</dbReference>
<comment type="caution">
    <text evidence="2">The sequence shown here is derived from an EMBL/GenBank/DDBJ whole genome shotgun (WGS) entry which is preliminary data.</text>
</comment>
<evidence type="ECO:0000313" key="2">
    <source>
        <dbReference type="EMBL" id="MBA8922996.1"/>
    </source>
</evidence>
<name>A0ABR6B802_9PSEU</name>
<dbReference type="Proteomes" id="UP000517916">
    <property type="component" value="Unassembled WGS sequence"/>
</dbReference>
<dbReference type="PROSITE" id="PS51186">
    <property type="entry name" value="GNAT"/>
    <property type="match status" value="1"/>
</dbReference>
<accession>A0ABR6B802</accession>